<protein>
    <submittedName>
        <fullName evidence="2">Uncharacterized protein</fullName>
    </submittedName>
</protein>
<organism evidence="2 3">
    <name type="scientific">Limnochorda pilosa</name>
    <dbReference type="NCBI Taxonomy" id="1555112"/>
    <lineage>
        <taxon>Bacteria</taxon>
        <taxon>Bacillati</taxon>
        <taxon>Bacillota</taxon>
        <taxon>Limnochordia</taxon>
        <taxon>Limnochordales</taxon>
        <taxon>Limnochordaceae</taxon>
        <taxon>Limnochorda</taxon>
    </lineage>
</organism>
<dbReference type="Proteomes" id="UP000065807">
    <property type="component" value="Chromosome"/>
</dbReference>
<accession>A0A0K2SKK7</accession>
<name>A0A0K2SKK7_LIMPI</name>
<reference evidence="3" key="1">
    <citation type="submission" date="2015-07" db="EMBL/GenBank/DDBJ databases">
        <title>Complete genome sequence and phylogenetic analysis of Limnochorda pilosa.</title>
        <authorList>
            <person name="Watanabe M."/>
            <person name="Kojima H."/>
            <person name="Fukui M."/>
        </authorList>
    </citation>
    <scope>NUCLEOTIDE SEQUENCE [LARGE SCALE GENOMIC DNA]</scope>
    <source>
        <strain evidence="3">HC45</strain>
    </source>
</reference>
<evidence type="ECO:0000313" key="3">
    <source>
        <dbReference type="Proteomes" id="UP000065807"/>
    </source>
</evidence>
<evidence type="ECO:0000313" key="2">
    <source>
        <dbReference type="EMBL" id="BAS27379.1"/>
    </source>
</evidence>
<evidence type="ECO:0000256" key="1">
    <source>
        <dbReference type="SAM" id="MobiDB-lite"/>
    </source>
</evidence>
<keyword evidence="3" id="KW-1185">Reference proteome</keyword>
<sequence length="345" mass="36594">MKRTRFTPRGASRAAGPVASEAAQPRLTTRRGHAGLALLLALLMVLPAGLAVSAQAPAALEVRPQSSGGQDPVLNLPAYWRPAPGRLYRREVLLHLQMELLGMPGQGAVPMEARTRQEWTVRTSNPAPDGSLYLILAMGKPEVLEGTPELTQQLAQVEASTIHVKAAPDGRWEVVRVDDGKGRPVPEMDEAALKRLAATLQGPGWPVGVRVGGTWEIPLEQMAGAAMGGGGQLPSVRVRATLDGVDGDGAEQVARVGYNLPQQEVTVPAPGGGPPGRMWVEVEGSERVRVRDAQPVEAHLRLVMRMGVPGAPGGGANAPEMLMNLQIDERGEAEELLADPPVPPW</sequence>
<proteinExistence type="predicted"/>
<dbReference type="RefSeq" id="WP_144440379.1">
    <property type="nucleotide sequence ID" value="NZ_AP014924.1"/>
</dbReference>
<feature type="region of interest" description="Disordered" evidence="1">
    <location>
        <begin position="1"/>
        <end position="26"/>
    </location>
</feature>
<gene>
    <name evidence="2" type="ORF">LIP_1532</name>
</gene>
<dbReference type="AlphaFoldDB" id="A0A0K2SKK7"/>
<dbReference type="EMBL" id="AP014924">
    <property type="protein sequence ID" value="BAS27379.1"/>
    <property type="molecule type" value="Genomic_DNA"/>
</dbReference>
<reference evidence="3" key="2">
    <citation type="journal article" date="2016" name="Int. J. Syst. Evol. Microbiol.">
        <title>Complete genome sequence and cell structure of Limnochorda pilosa, a Gram-negative spore-former within the phylum Firmicutes.</title>
        <authorList>
            <person name="Watanabe M."/>
            <person name="Kojima H."/>
            <person name="Fukui M."/>
        </authorList>
    </citation>
    <scope>NUCLEOTIDE SEQUENCE [LARGE SCALE GENOMIC DNA]</scope>
    <source>
        <strain evidence="3">HC45</strain>
    </source>
</reference>
<dbReference type="KEGG" id="lpil:LIP_1532"/>